<evidence type="ECO:0000313" key="9">
    <source>
        <dbReference type="Proteomes" id="UP001198163"/>
    </source>
</evidence>
<comment type="similarity">
    <text evidence="7">Belongs to the class I-like SAM-binding methyltransferase superfamily. TrmB family.</text>
</comment>
<dbReference type="Proteomes" id="UP001198163">
    <property type="component" value="Unassembled WGS sequence"/>
</dbReference>
<comment type="caution">
    <text evidence="8">The sequence shown here is derived from an EMBL/GenBank/DDBJ whole genome shotgun (WGS) entry which is preliminary data.</text>
</comment>
<evidence type="ECO:0000256" key="2">
    <source>
        <dbReference type="ARBA" id="ARBA00003015"/>
    </source>
</evidence>
<evidence type="ECO:0000256" key="7">
    <source>
        <dbReference type="HAMAP-Rule" id="MF_01057"/>
    </source>
</evidence>
<comment type="caution">
    <text evidence="7">Lacks conserved residue(s) required for the propagation of feature annotation.</text>
</comment>
<dbReference type="GO" id="GO:0043527">
    <property type="term" value="C:tRNA methyltransferase complex"/>
    <property type="evidence" value="ECO:0007669"/>
    <property type="project" value="TreeGrafter"/>
</dbReference>
<gene>
    <name evidence="7 8" type="primary">trmB</name>
    <name evidence="8" type="ORF">K7J14_08975</name>
</gene>
<dbReference type="InterPro" id="IPR003358">
    <property type="entry name" value="tRNA_(Gua-N-7)_MeTrfase_Trmb"/>
</dbReference>
<keyword evidence="4 7" id="KW-0808">Transferase</keyword>
<dbReference type="PANTHER" id="PTHR23417">
    <property type="entry name" value="3-DEOXY-D-MANNO-OCTULOSONIC-ACID TRANSFERASE/TRNA GUANINE-N 7 - -METHYLTRANSFERASE"/>
    <property type="match status" value="1"/>
</dbReference>
<organism evidence="8 9">
    <name type="scientific">Teretinema zuelzerae</name>
    <dbReference type="NCBI Taxonomy" id="156"/>
    <lineage>
        <taxon>Bacteria</taxon>
        <taxon>Pseudomonadati</taxon>
        <taxon>Spirochaetota</taxon>
        <taxon>Spirochaetia</taxon>
        <taxon>Spirochaetales</taxon>
        <taxon>Treponemataceae</taxon>
        <taxon>Teretinema</taxon>
    </lineage>
</organism>
<feature type="binding site" evidence="7">
    <location>
        <position position="143"/>
    </location>
    <ligand>
        <name>substrate</name>
    </ligand>
</feature>
<dbReference type="Pfam" id="PF02390">
    <property type="entry name" value="Methyltransf_4"/>
    <property type="match status" value="1"/>
</dbReference>
<accession>A0AAE3JK25</accession>
<dbReference type="InterPro" id="IPR055361">
    <property type="entry name" value="tRNA_methyltr_TrmB_bact"/>
</dbReference>
<keyword evidence="5 7" id="KW-0949">S-adenosyl-L-methionine</keyword>
<evidence type="ECO:0000313" key="8">
    <source>
        <dbReference type="EMBL" id="MCD1654835.1"/>
    </source>
</evidence>
<dbReference type="NCBIfam" id="TIGR00091">
    <property type="entry name" value="tRNA (guanosine(46)-N7)-methyltransferase TrmB"/>
    <property type="match status" value="1"/>
</dbReference>
<feature type="binding site" evidence="7">
    <location>
        <position position="64"/>
    </location>
    <ligand>
        <name>S-adenosyl-L-methionine</name>
        <dbReference type="ChEBI" id="CHEBI:59789"/>
    </ligand>
</feature>
<feature type="binding site" evidence="7">
    <location>
        <position position="89"/>
    </location>
    <ligand>
        <name>S-adenosyl-L-methionine</name>
        <dbReference type="ChEBI" id="CHEBI:59789"/>
    </ligand>
</feature>
<evidence type="ECO:0000256" key="6">
    <source>
        <dbReference type="ARBA" id="ARBA00022694"/>
    </source>
</evidence>
<evidence type="ECO:0000256" key="4">
    <source>
        <dbReference type="ARBA" id="ARBA00022679"/>
    </source>
</evidence>
<dbReference type="EC" id="2.1.1.33" evidence="7"/>
<comment type="function">
    <text evidence="2 7">Catalyzes the formation of N(7)-methylguanine at position 46 (m7G46) in tRNA.</text>
</comment>
<dbReference type="RefSeq" id="WP_230755423.1">
    <property type="nucleotide sequence ID" value="NZ_JAINWA010000003.1"/>
</dbReference>
<sequence length="235" mass="27294">MEKDNSKSVLYPQQIHTYVLRAGRMTEAQKRDYVIHSARWCLPFQERILNLTDIFENTAPVTIEVGFGMGKATAIIAAENPDRNYLGIEVHRAGVGRLLGEIERRGLSNLRIIEHDALEVLTHMIPDSSISAFHVFFPDPWPKKRHHKRRLVQRPRTDLFASKLMPDGYFYMATDWEEYGEEAWQQLAATPGLQSMYEGFAPHQTWRPETRFEEKGIKANHRICELMFRKLPGED</sequence>
<keyword evidence="9" id="KW-1185">Reference proteome</keyword>
<reference evidence="8" key="1">
    <citation type="submission" date="2021-08" db="EMBL/GenBank/DDBJ databases">
        <title>Comparative analyses of Brucepasteria parasyntrophica and Teretinema zuelzerae.</title>
        <authorList>
            <person name="Song Y."/>
            <person name="Brune A."/>
        </authorList>
    </citation>
    <scope>NUCLEOTIDE SEQUENCE</scope>
    <source>
        <strain evidence="8">DSM 1903</strain>
    </source>
</reference>
<comment type="catalytic activity">
    <reaction evidence="1 7">
        <text>guanosine(46) in tRNA + S-adenosyl-L-methionine = N(7)-methylguanosine(46) in tRNA + S-adenosyl-L-homocysteine</text>
        <dbReference type="Rhea" id="RHEA:42708"/>
        <dbReference type="Rhea" id="RHEA-COMP:10188"/>
        <dbReference type="Rhea" id="RHEA-COMP:10189"/>
        <dbReference type="ChEBI" id="CHEBI:57856"/>
        <dbReference type="ChEBI" id="CHEBI:59789"/>
        <dbReference type="ChEBI" id="CHEBI:74269"/>
        <dbReference type="ChEBI" id="CHEBI:74480"/>
        <dbReference type="EC" id="2.1.1.33"/>
    </reaction>
</comment>
<feature type="binding site" evidence="7">
    <location>
        <begin position="210"/>
        <end position="213"/>
    </location>
    <ligand>
        <name>substrate</name>
    </ligand>
</feature>
<comment type="pathway">
    <text evidence="7">tRNA modification; N(7)-methylguanine-tRNA biosynthesis.</text>
</comment>
<evidence type="ECO:0000256" key="5">
    <source>
        <dbReference type="ARBA" id="ARBA00022691"/>
    </source>
</evidence>
<dbReference type="Gene3D" id="3.40.50.150">
    <property type="entry name" value="Vaccinia Virus protein VP39"/>
    <property type="match status" value="1"/>
</dbReference>
<feature type="binding site" evidence="7">
    <location>
        <position position="175"/>
    </location>
    <ligand>
        <name>substrate</name>
    </ligand>
</feature>
<dbReference type="PANTHER" id="PTHR23417:SF14">
    <property type="entry name" value="PENTACOTRIPEPTIDE-REPEAT REGION OF PRORP DOMAIN-CONTAINING PROTEIN"/>
    <property type="match status" value="1"/>
</dbReference>
<dbReference type="GO" id="GO:0008176">
    <property type="term" value="F:tRNA (guanine(46)-N7)-methyltransferase activity"/>
    <property type="evidence" value="ECO:0007669"/>
    <property type="project" value="UniProtKB-UniRule"/>
</dbReference>
<keyword evidence="6 7" id="KW-0819">tRNA processing</keyword>
<dbReference type="AlphaFoldDB" id="A0AAE3JK25"/>
<evidence type="ECO:0000256" key="1">
    <source>
        <dbReference type="ARBA" id="ARBA00000142"/>
    </source>
</evidence>
<evidence type="ECO:0000256" key="3">
    <source>
        <dbReference type="ARBA" id="ARBA00022603"/>
    </source>
</evidence>
<dbReference type="SUPFAM" id="SSF53335">
    <property type="entry name" value="S-adenosyl-L-methionine-dependent methyltransferases"/>
    <property type="match status" value="1"/>
</dbReference>
<name>A0AAE3JK25_9SPIR</name>
<dbReference type="PROSITE" id="PS51625">
    <property type="entry name" value="SAM_MT_TRMB"/>
    <property type="match status" value="1"/>
</dbReference>
<keyword evidence="3 7" id="KW-0489">Methyltransferase</keyword>
<dbReference type="HAMAP" id="MF_01057">
    <property type="entry name" value="tRNA_methyltr_TrmB"/>
    <property type="match status" value="1"/>
</dbReference>
<protein>
    <recommendedName>
        <fullName evidence="7">tRNA (guanine-N(7)-)-methyltransferase</fullName>
        <ecNumber evidence="7">2.1.1.33</ecNumber>
    </recommendedName>
    <alternativeName>
        <fullName evidence="7">tRNA (guanine(46)-N(7))-methyltransferase</fullName>
    </alternativeName>
    <alternativeName>
        <fullName evidence="7">tRNA(m7G46)-methyltransferase</fullName>
    </alternativeName>
</protein>
<dbReference type="EMBL" id="JAINWA010000003">
    <property type="protein sequence ID" value="MCD1654835.1"/>
    <property type="molecule type" value="Genomic_DNA"/>
</dbReference>
<dbReference type="InterPro" id="IPR029063">
    <property type="entry name" value="SAM-dependent_MTases_sf"/>
</dbReference>
<feature type="binding site" evidence="7">
    <location>
        <position position="139"/>
    </location>
    <ligand>
        <name>S-adenosyl-L-methionine</name>
        <dbReference type="ChEBI" id="CHEBI:59789"/>
    </ligand>
</feature>
<feature type="binding site" evidence="7">
    <location>
        <position position="116"/>
    </location>
    <ligand>
        <name>S-adenosyl-L-methionine</name>
        <dbReference type="ChEBI" id="CHEBI:59789"/>
    </ligand>
</feature>
<proteinExistence type="inferred from homology"/>